<dbReference type="RefSeq" id="WP_183727919.1">
    <property type="nucleotide sequence ID" value="NZ_JACHBW010000016.1"/>
</dbReference>
<dbReference type="InterPro" id="IPR005119">
    <property type="entry name" value="LysR_subst-bd"/>
</dbReference>
<accession>A0A7W9WVF2</accession>
<name>A0A7W9WVF2_9BURK</name>
<comment type="similarity">
    <text evidence="1">Belongs to the LysR transcriptional regulatory family.</text>
</comment>
<dbReference type="FunFam" id="1.10.10.10:FF:000001">
    <property type="entry name" value="LysR family transcriptional regulator"/>
    <property type="match status" value="1"/>
</dbReference>
<reference evidence="6 7" key="1">
    <citation type="submission" date="2020-08" db="EMBL/GenBank/DDBJ databases">
        <title>Above-ground endophytic microbial communities from plants in different locations in the United States.</title>
        <authorList>
            <person name="Frank C."/>
        </authorList>
    </citation>
    <scope>NUCLEOTIDE SEQUENCE [LARGE SCALE GENOMIC DNA]</scope>
    <source>
        <strain evidence="6 7">WP4_2_2</strain>
    </source>
</reference>
<dbReference type="SUPFAM" id="SSF53850">
    <property type="entry name" value="Periplasmic binding protein-like II"/>
    <property type="match status" value="1"/>
</dbReference>
<dbReference type="GO" id="GO:0043565">
    <property type="term" value="F:sequence-specific DNA binding"/>
    <property type="evidence" value="ECO:0007669"/>
    <property type="project" value="TreeGrafter"/>
</dbReference>
<evidence type="ECO:0000313" key="6">
    <source>
        <dbReference type="EMBL" id="MBB6105297.1"/>
    </source>
</evidence>
<evidence type="ECO:0000313" key="7">
    <source>
        <dbReference type="Proteomes" id="UP000571554"/>
    </source>
</evidence>
<dbReference type="Proteomes" id="UP000571554">
    <property type="component" value="Unassembled WGS sequence"/>
</dbReference>
<dbReference type="EMBL" id="JACHBW010000016">
    <property type="protein sequence ID" value="MBB6105297.1"/>
    <property type="molecule type" value="Genomic_DNA"/>
</dbReference>
<evidence type="ECO:0000256" key="2">
    <source>
        <dbReference type="ARBA" id="ARBA00023015"/>
    </source>
</evidence>
<protein>
    <submittedName>
        <fullName evidence="6">DNA-binding transcriptional LysR family regulator</fullName>
    </submittedName>
</protein>
<feature type="domain" description="HTH lysR-type" evidence="5">
    <location>
        <begin position="1"/>
        <end position="59"/>
    </location>
</feature>
<dbReference type="SUPFAM" id="SSF46785">
    <property type="entry name" value="Winged helix' DNA-binding domain"/>
    <property type="match status" value="1"/>
</dbReference>
<dbReference type="PANTHER" id="PTHR30537:SF5">
    <property type="entry name" value="HTH-TYPE TRANSCRIPTIONAL ACTIVATOR TTDR-RELATED"/>
    <property type="match status" value="1"/>
</dbReference>
<dbReference type="GO" id="GO:0003700">
    <property type="term" value="F:DNA-binding transcription factor activity"/>
    <property type="evidence" value="ECO:0007669"/>
    <property type="project" value="InterPro"/>
</dbReference>
<organism evidence="6 7">
    <name type="scientific">Paraburkholderia bannensis</name>
    <dbReference type="NCBI Taxonomy" id="765414"/>
    <lineage>
        <taxon>Bacteria</taxon>
        <taxon>Pseudomonadati</taxon>
        <taxon>Pseudomonadota</taxon>
        <taxon>Betaproteobacteria</taxon>
        <taxon>Burkholderiales</taxon>
        <taxon>Burkholderiaceae</taxon>
        <taxon>Paraburkholderia</taxon>
    </lineage>
</organism>
<dbReference type="InterPro" id="IPR036388">
    <property type="entry name" value="WH-like_DNA-bd_sf"/>
</dbReference>
<dbReference type="InterPro" id="IPR058163">
    <property type="entry name" value="LysR-type_TF_proteobact-type"/>
</dbReference>
<evidence type="ECO:0000256" key="1">
    <source>
        <dbReference type="ARBA" id="ARBA00009437"/>
    </source>
</evidence>
<keyword evidence="7" id="KW-1185">Reference proteome</keyword>
<dbReference type="Gene3D" id="3.40.190.290">
    <property type="match status" value="1"/>
</dbReference>
<evidence type="ECO:0000256" key="4">
    <source>
        <dbReference type="ARBA" id="ARBA00023163"/>
    </source>
</evidence>
<evidence type="ECO:0000259" key="5">
    <source>
        <dbReference type="PROSITE" id="PS50931"/>
    </source>
</evidence>
<sequence>MDKLREMEVFVAIVDQGSFTAASEKLNMSAAAVSRAVHSLEARLGAHLLARTTRSVRATDAGMAYLETCRQVLDAITDVESNLAVDSGNPVGTLTISAPVLFGQRFIAPLVNAYALRYPDVNVNAVYLDRPTRLLEEGVDVAIRIGHLGDSSAFAVKLGAVRRQTFASPAYLAGRGEPIHPRDLLAHDCVSFTGVSQPHEWLFYENAVRLPVRIQPRMVVNLAPAAVSAAMDGVGVTQLLSYQAAPEVSAGDLLPILRDYEPDSTPVSLLHMERRGRSGKIRSFVEFVTETLRKNTYLQGPPAL</sequence>
<dbReference type="GO" id="GO:0006351">
    <property type="term" value="P:DNA-templated transcription"/>
    <property type="evidence" value="ECO:0007669"/>
    <property type="project" value="TreeGrafter"/>
</dbReference>
<keyword evidence="4" id="KW-0804">Transcription</keyword>
<evidence type="ECO:0000256" key="3">
    <source>
        <dbReference type="ARBA" id="ARBA00023125"/>
    </source>
</evidence>
<comment type="caution">
    <text evidence="6">The sequence shown here is derived from an EMBL/GenBank/DDBJ whole genome shotgun (WGS) entry which is preliminary data.</text>
</comment>
<proteinExistence type="inferred from homology"/>
<dbReference type="CDD" id="cd08471">
    <property type="entry name" value="PBP2_CrgA_like_2"/>
    <property type="match status" value="1"/>
</dbReference>
<dbReference type="PRINTS" id="PR00039">
    <property type="entry name" value="HTHLYSR"/>
</dbReference>
<dbReference type="Pfam" id="PF03466">
    <property type="entry name" value="LysR_substrate"/>
    <property type="match status" value="1"/>
</dbReference>
<keyword evidence="3 6" id="KW-0238">DNA-binding</keyword>
<dbReference type="PROSITE" id="PS50931">
    <property type="entry name" value="HTH_LYSR"/>
    <property type="match status" value="1"/>
</dbReference>
<dbReference type="InterPro" id="IPR000847">
    <property type="entry name" value="LysR_HTH_N"/>
</dbReference>
<dbReference type="AlphaFoldDB" id="A0A7W9WVF2"/>
<dbReference type="PANTHER" id="PTHR30537">
    <property type="entry name" value="HTH-TYPE TRANSCRIPTIONAL REGULATOR"/>
    <property type="match status" value="1"/>
</dbReference>
<dbReference type="Gene3D" id="1.10.10.10">
    <property type="entry name" value="Winged helix-like DNA-binding domain superfamily/Winged helix DNA-binding domain"/>
    <property type="match status" value="1"/>
</dbReference>
<dbReference type="InterPro" id="IPR036390">
    <property type="entry name" value="WH_DNA-bd_sf"/>
</dbReference>
<gene>
    <name evidence="6" type="ORF">F4827_005163</name>
</gene>
<dbReference type="Pfam" id="PF00126">
    <property type="entry name" value="HTH_1"/>
    <property type="match status" value="1"/>
</dbReference>
<keyword evidence="2" id="KW-0805">Transcription regulation</keyword>